<reference evidence="11 13" key="2">
    <citation type="submission" date="2024-07" db="EMBL/GenBank/DDBJ databases">
        <authorList>
            <person name="Akdeniz Z."/>
        </authorList>
    </citation>
    <scope>NUCLEOTIDE SEQUENCE [LARGE SCALE GENOMIC DNA]</scope>
</reference>
<dbReference type="PROSITE" id="PS51382">
    <property type="entry name" value="SPX"/>
    <property type="match status" value="1"/>
</dbReference>
<comment type="similarity">
    <text evidence="2">Belongs to the SYG1 (TC 2.A.94) family.</text>
</comment>
<feature type="transmembrane region" description="Helical" evidence="7">
    <location>
        <begin position="307"/>
        <end position="327"/>
    </location>
</feature>
<accession>A0AA86N6Y7</accession>
<feature type="transmembrane region" description="Helical" evidence="7">
    <location>
        <begin position="548"/>
        <end position="570"/>
    </location>
</feature>
<dbReference type="EMBL" id="CATOUU010000027">
    <property type="protein sequence ID" value="CAI9913604.1"/>
    <property type="molecule type" value="Genomic_DNA"/>
</dbReference>
<evidence type="ECO:0000313" key="11">
    <source>
        <dbReference type="EMBL" id="CAL6036588.1"/>
    </source>
</evidence>
<dbReference type="GO" id="GO:0006817">
    <property type="term" value="P:phosphate ion transport"/>
    <property type="evidence" value="ECO:0007669"/>
    <property type="project" value="TreeGrafter"/>
</dbReference>
<feature type="region of interest" description="Disordered" evidence="6">
    <location>
        <begin position="742"/>
        <end position="827"/>
    </location>
</feature>
<proteinExistence type="inferred from homology"/>
<feature type="transmembrane region" description="Helical" evidence="7">
    <location>
        <begin position="226"/>
        <end position="246"/>
    </location>
</feature>
<dbReference type="EMBL" id="CAXDID020000134">
    <property type="protein sequence ID" value="CAL6036588.1"/>
    <property type="molecule type" value="Genomic_DNA"/>
</dbReference>
<feature type="region of interest" description="Disordered" evidence="6">
    <location>
        <begin position="696"/>
        <end position="723"/>
    </location>
</feature>
<evidence type="ECO:0000256" key="2">
    <source>
        <dbReference type="ARBA" id="ARBA00009665"/>
    </source>
</evidence>
<name>A0AA86N6Y7_9EUKA</name>
<evidence type="ECO:0000259" key="8">
    <source>
        <dbReference type="PROSITE" id="PS51380"/>
    </source>
</evidence>
<evidence type="ECO:0000256" key="7">
    <source>
        <dbReference type="SAM" id="Phobius"/>
    </source>
</evidence>
<dbReference type="PANTHER" id="PTHR10783">
    <property type="entry name" value="XENOTROPIC AND POLYTROPIC RETROVIRUS RECEPTOR 1-RELATED"/>
    <property type="match status" value="1"/>
</dbReference>
<dbReference type="GO" id="GO:0005794">
    <property type="term" value="C:Golgi apparatus"/>
    <property type="evidence" value="ECO:0007669"/>
    <property type="project" value="TreeGrafter"/>
</dbReference>
<dbReference type="GO" id="GO:0016036">
    <property type="term" value="P:cellular response to phosphate starvation"/>
    <property type="evidence" value="ECO:0007669"/>
    <property type="project" value="TreeGrafter"/>
</dbReference>
<feature type="domain" description="SPX" evidence="9">
    <location>
        <begin position="1"/>
        <end position="162"/>
    </location>
</feature>
<dbReference type="PANTHER" id="PTHR10783:SF103">
    <property type="entry name" value="SOLUTE CARRIER FAMILY 53 MEMBER 1"/>
    <property type="match status" value="1"/>
</dbReference>
<feature type="transmembrane region" description="Helical" evidence="7">
    <location>
        <begin position="266"/>
        <end position="287"/>
    </location>
</feature>
<comment type="subcellular location">
    <subcellularLocation>
        <location evidence="1">Membrane</location>
        <topology evidence="1">Multi-pass membrane protein</topology>
    </subcellularLocation>
</comment>
<dbReference type="EMBL" id="CAXDID020000477">
    <property type="protein sequence ID" value="CAL6095591.1"/>
    <property type="molecule type" value="Genomic_DNA"/>
</dbReference>
<evidence type="ECO:0000259" key="9">
    <source>
        <dbReference type="PROSITE" id="PS51382"/>
    </source>
</evidence>
<dbReference type="AlphaFoldDB" id="A0AA86N6Y7"/>
<keyword evidence="3 7" id="KW-0812">Transmembrane</keyword>
<feature type="compositionally biased region" description="Basic and acidic residues" evidence="6">
    <location>
        <begin position="703"/>
        <end position="718"/>
    </location>
</feature>
<evidence type="ECO:0000313" key="10">
    <source>
        <dbReference type="EMBL" id="CAI9913604.1"/>
    </source>
</evidence>
<dbReference type="InterPro" id="IPR004331">
    <property type="entry name" value="SPX_dom"/>
</dbReference>
<comment type="caution">
    <text evidence="10">The sequence shown here is derived from an EMBL/GenBank/DDBJ whole genome shotgun (WGS) entry which is preliminary data.</text>
</comment>
<protein>
    <submittedName>
        <fullName evidence="10">EXS family protein</fullName>
    </submittedName>
    <submittedName>
        <fullName evidence="11">EXS_family protein</fullName>
    </submittedName>
</protein>
<feature type="transmembrane region" description="Helical" evidence="7">
    <location>
        <begin position="355"/>
        <end position="374"/>
    </location>
</feature>
<evidence type="ECO:0000256" key="5">
    <source>
        <dbReference type="ARBA" id="ARBA00023136"/>
    </source>
</evidence>
<keyword evidence="13" id="KW-1185">Reference proteome</keyword>
<feature type="compositionally biased region" description="Basic and acidic residues" evidence="6">
    <location>
        <begin position="808"/>
        <end position="827"/>
    </location>
</feature>
<feature type="compositionally biased region" description="Basic and acidic residues" evidence="6">
    <location>
        <begin position="756"/>
        <end position="770"/>
    </location>
</feature>
<evidence type="ECO:0000256" key="4">
    <source>
        <dbReference type="ARBA" id="ARBA00022989"/>
    </source>
</evidence>
<gene>
    <name evidence="10" type="ORF">HINF_LOCUS1249</name>
    <name evidence="11" type="ORF">HINF_LOCUS36482</name>
    <name evidence="12" type="ORF">HINF_LOCUS68022</name>
</gene>
<evidence type="ECO:0000256" key="6">
    <source>
        <dbReference type="SAM" id="MobiDB-lite"/>
    </source>
</evidence>
<evidence type="ECO:0000313" key="12">
    <source>
        <dbReference type="EMBL" id="CAL6095591.1"/>
    </source>
</evidence>
<sequence length="827" mass="97415">MQLETNPEWRDKYVRHKYLMGICQQIVQHDLIDKEKVRHHASTTSLQSRATSASHQASLIKALSAEFLVEIQKDFYMVESLFKSEMGKIKHLSEHAIQMSAKAQAINLERHKCSVVTAKMQECLNQSILLQNYAILNEETMRKLVSLHDKASAHTYDAQLWFEGKTDALFNKKDQFDLIESQLSNSYASLFNVSQKRAIHQLQTLSVQEDVNNEHKTVLTVGTGCYFGGILTMLLLTFINALIYTLEFHSHLELTKIQEMCIRTHFVIATTLLGFGFMLLVFHQLKLNYGFLLQFPNGVLKFGHRKIIMVGTIHFCVVVVFSLFCVMDQLMSEQNVIPIMFGQYMYKLLKIMNPTYWLIFPTLCLPLYSIINIINAKGQPGMFQYAMEMLFKIFTPWRQKVEFPHFFYCVLLISVRDTFKDIVAIIGVDKINSIILIAVENIFAICRVFQGYFRFRENNKFYTQGFYMIQYNLNILSSFYHIVSVSEEEHVTAYWIFIGFKAAESIYKMYWDIFEDWGLWLGGSSAKKFKDKKDKWLTKRYVRRPSHVPLPAIIFFNVFDYLALWIWLPIVFKGYHEYRENFWYNWLVYEVEVIRRLFWMIMRLDNQESTNVEQYLESSYVPLVIADYEKQHIIKEQQLKNDSVIVNQLEELQLIFNNKNGKEHILSVAQSFESTKLMLKNFNVDNALNQLKQNSQFRSRKNSTTEKLDLTKYERNEDKLDEENLIQSEMKNLSEQTQKEIENNQITQDNQIQKDSLQDGKEENQNEVHQKGNVHQNNTDAQRNSNEKEHKRETESKLKEKHKKTHKNHDTVEHLEKDKVLDDSVLK</sequence>
<keyword evidence="4 7" id="KW-1133">Transmembrane helix</keyword>
<keyword evidence="5 7" id="KW-0472">Membrane</keyword>
<dbReference type="Proteomes" id="UP001642409">
    <property type="component" value="Unassembled WGS sequence"/>
</dbReference>
<organism evidence="10">
    <name type="scientific">Hexamita inflata</name>
    <dbReference type="NCBI Taxonomy" id="28002"/>
    <lineage>
        <taxon>Eukaryota</taxon>
        <taxon>Metamonada</taxon>
        <taxon>Diplomonadida</taxon>
        <taxon>Hexamitidae</taxon>
        <taxon>Hexamitinae</taxon>
        <taxon>Hexamita</taxon>
    </lineage>
</organism>
<dbReference type="Pfam" id="PF03124">
    <property type="entry name" value="EXS"/>
    <property type="match status" value="1"/>
</dbReference>
<feature type="compositionally biased region" description="Polar residues" evidence="6">
    <location>
        <begin position="773"/>
        <end position="784"/>
    </location>
</feature>
<evidence type="ECO:0000256" key="3">
    <source>
        <dbReference type="ARBA" id="ARBA00022692"/>
    </source>
</evidence>
<feature type="compositionally biased region" description="Polar residues" evidence="6">
    <location>
        <begin position="743"/>
        <end position="755"/>
    </location>
</feature>
<feature type="compositionally biased region" description="Basic and acidic residues" evidence="6">
    <location>
        <begin position="785"/>
        <end position="798"/>
    </location>
</feature>
<dbReference type="GO" id="GO:0000822">
    <property type="term" value="F:inositol hexakisphosphate binding"/>
    <property type="evidence" value="ECO:0007669"/>
    <property type="project" value="TreeGrafter"/>
</dbReference>
<feature type="domain" description="EXS" evidence="8">
    <location>
        <begin position="427"/>
        <end position="635"/>
    </location>
</feature>
<evidence type="ECO:0000256" key="1">
    <source>
        <dbReference type="ARBA" id="ARBA00004141"/>
    </source>
</evidence>
<evidence type="ECO:0000313" key="13">
    <source>
        <dbReference type="Proteomes" id="UP001642409"/>
    </source>
</evidence>
<dbReference type="GO" id="GO:0005886">
    <property type="term" value="C:plasma membrane"/>
    <property type="evidence" value="ECO:0007669"/>
    <property type="project" value="TreeGrafter"/>
</dbReference>
<dbReference type="PROSITE" id="PS51380">
    <property type="entry name" value="EXS"/>
    <property type="match status" value="1"/>
</dbReference>
<reference evidence="10" key="1">
    <citation type="submission" date="2023-06" db="EMBL/GenBank/DDBJ databases">
        <authorList>
            <person name="Kurt Z."/>
        </authorList>
    </citation>
    <scope>NUCLEOTIDE SEQUENCE</scope>
</reference>
<dbReference type="InterPro" id="IPR004342">
    <property type="entry name" value="EXS_C"/>
</dbReference>